<dbReference type="GO" id="GO:0005789">
    <property type="term" value="C:endoplasmic reticulum membrane"/>
    <property type="evidence" value="ECO:0007669"/>
    <property type="project" value="TreeGrafter"/>
</dbReference>
<evidence type="ECO:0000313" key="5">
    <source>
        <dbReference type="Proteomes" id="UP001327560"/>
    </source>
</evidence>
<keyword evidence="2" id="KW-0812">Transmembrane</keyword>
<protein>
    <recommendedName>
        <fullName evidence="3">Phosphatidic acid phosphatase type 2/haloperoxidase domain-containing protein</fullName>
    </recommendedName>
</protein>
<dbReference type="AlphaFoldDB" id="A0AAQ3JX36"/>
<keyword evidence="2" id="KW-0472">Membrane</keyword>
<feature type="transmembrane region" description="Helical" evidence="2">
    <location>
        <begin position="246"/>
        <end position="268"/>
    </location>
</feature>
<evidence type="ECO:0000259" key="3">
    <source>
        <dbReference type="SMART" id="SM00014"/>
    </source>
</evidence>
<name>A0AAQ3JX36_9LILI</name>
<feature type="domain" description="Phosphatidic acid phosphatase type 2/haloperoxidase" evidence="3">
    <location>
        <begin position="122"/>
        <end position="231"/>
    </location>
</feature>
<organism evidence="4 5">
    <name type="scientific">Canna indica</name>
    <name type="common">Indian-shot</name>
    <dbReference type="NCBI Taxonomy" id="4628"/>
    <lineage>
        <taxon>Eukaryota</taxon>
        <taxon>Viridiplantae</taxon>
        <taxon>Streptophyta</taxon>
        <taxon>Embryophyta</taxon>
        <taxon>Tracheophyta</taxon>
        <taxon>Spermatophyta</taxon>
        <taxon>Magnoliopsida</taxon>
        <taxon>Liliopsida</taxon>
        <taxon>Zingiberales</taxon>
        <taxon>Cannaceae</taxon>
        <taxon>Canna</taxon>
    </lineage>
</organism>
<reference evidence="4 5" key="1">
    <citation type="submission" date="2023-10" db="EMBL/GenBank/DDBJ databases">
        <title>Chromosome-scale genome assembly provides insights into flower coloration mechanisms of Canna indica.</title>
        <authorList>
            <person name="Li C."/>
        </authorList>
    </citation>
    <scope>NUCLEOTIDE SEQUENCE [LARGE SCALE GENOMIC DNA]</scope>
    <source>
        <tissue evidence="4">Flower</tissue>
    </source>
</reference>
<dbReference type="GO" id="GO:0006487">
    <property type="term" value="P:protein N-linked glycosylation"/>
    <property type="evidence" value="ECO:0007669"/>
    <property type="project" value="TreeGrafter"/>
</dbReference>
<evidence type="ECO:0000313" key="4">
    <source>
        <dbReference type="EMBL" id="WOK97788.1"/>
    </source>
</evidence>
<evidence type="ECO:0000256" key="2">
    <source>
        <dbReference type="SAM" id="Phobius"/>
    </source>
</evidence>
<dbReference type="Proteomes" id="UP001327560">
    <property type="component" value="Chromosome 2"/>
</dbReference>
<accession>A0AAQ3JX36</accession>
<dbReference type="GO" id="GO:0008610">
    <property type="term" value="P:lipid biosynthetic process"/>
    <property type="evidence" value="ECO:0007669"/>
    <property type="project" value="TreeGrafter"/>
</dbReference>
<evidence type="ECO:0000256" key="1">
    <source>
        <dbReference type="ARBA" id="ARBA00022801"/>
    </source>
</evidence>
<dbReference type="GO" id="GO:0047874">
    <property type="term" value="F:dolichyldiphosphatase activity"/>
    <property type="evidence" value="ECO:0007669"/>
    <property type="project" value="TreeGrafter"/>
</dbReference>
<dbReference type="InterPro" id="IPR036938">
    <property type="entry name" value="PAP2/HPO_sf"/>
</dbReference>
<dbReference type="Pfam" id="PF01569">
    <property type="entry name" value="PAP2"/>
    <property type="match status" value="1"/>
</dbReference>
<sequence length="276" mass="30299">MPSSLLLFPPAALHLPPAKSVTTSSFPLRSPSKYMILTSRFGSRFNLGGGPMVSAPSVGRSAEGIEEDGRLEEAEVILRSGSTNLGPGFAWSDVESVLNRMSKWVVAALFGLVILWKHDAEVLWAAMGSVVNSWISIKLKRILNHERPVAGLRSDPGMPSSHAQSIFYAQTFAILSMVHCLGFNLFTVTTGTITLIFGTYLSWLRVSQRLHTFGQVLVGALLGSTCAITWFWLWNSYLLGAFISSIWVRILVVVGSVTFCGAFMVYVIQNWLKDEP</sequence>
<dbReference type="PANTHER" id="PTHR11247">
    <property type="entry name" value="PALMITOYL-PROTEIN THIOESTERASE/DOLICHYLDIPHOSPHATASE 1"/>
    <property type="match status" value="1"/>
</dbReference>
<keyword evidence="2" id="KW-1133">Transmembrane helix</keyword>
<feature type="transmembrane region" description="Helical" evidence="2">
    <location>
        <begin position="216"/>
        <end position="234"/>
    </location>
</feature>
<keyword evidence="5" id="KW-1185">Reference proteome</keyword>
<dbReference type="SUPFAM" id="SSF48317">
    <property type="entry name" value="Acid phosphatase/Vanadium-dependent haloperoxidase"/>
    <property type="match status" value="1"/>
</dbReference>
<keyword evidence="1" id="KW-0378">Hydrolase</keyword>
<gene>
    <name evidence="4" type="ORF">Cni_G06496</name>
</gene>
<dbReference type="EMBL" id="CP136891">
    <property type="protein sequence ID" value="WOK97788.1"/>
    <property type="molecule type" value="Genomic_DNA"/>
</dbReference>
<dbReference type="PANTHER" id="PTHR11247:SF40">
    <property type="entry name" value="LIPID PHOSPHATE PHOSPHATASE EPSILON 1, CHLOROPLASTIC"/>
    <property type="match status" value="1"/>
</dbReference>
<dbReference type="InterPro" id="IPR000326">
    <property type="entry name" value="PAP2/HPO"/>
</dbReference>
<dbReference type="Gene3D" id="1.20.144.10">
    <property type="entry name" value="Phosphatidic acid phosphatase type 2/haloperoxidase"/>
    <property type="match status" value="1"/>
</dbReference>
<proteinExistence type="predicted"/>
<dbReference type="SMART" id="SM00014">
    <property type="entry name" value="acidPPc"/>
    <property type="match status" value="1"/>
</dbReference>
<feature type="transmembrane region" description="Helical" evidence="2">
    <location>
        <begin position="181"/>
        <end position="204"/>
    </location>
</feature>